<dbReference type="SMART" id="SM00304">
    <property type="entry name" value="HAMP"/>
    <property type="match status" value="1"/>
</dbReference>
<dbReference type="GO" id="GO:0007165">
    <property type="term" value="P:signal transduction"/>
    <property type="evidence" value="ECO:0007669"/>
    <property type="project" value="UniProtKB-KW"/>
</dbReference>
<gene>
    <name evidence="8" type="ORF">PRVXT_002215</name>
</gene>
<name>A0AAU7VJ69_9FIRM</name>
<dbReference type="RefSeq" id="WP_350342946.1">
    <property type="nucleotide sequence ID" value="NZ_CP158367.1"/>
</dbReference>
<dbReference type="SMART" id="SM00283">
    <property type="entry name" value="MA"/>
    <property type="match status" value="1"/>
</dbReference>
<dbReference type="PROSITE" id="PS50111">
    <property type="entry name" value="CHEMOTAXIS_TRANSDUC_2"/>
    <property type="match status" value="1"/>
</dbReference>
<evidence type="ECO:0000259" key="6">
    <source>
        <dbReference type="PROSITE" id="PS50111"/>
    </source>
</evidence>
<dbReference type="Pfam" id="PF00672">
    <property type="entry name" value="HAMP"/>
    <property type="match status" value="1"/>
</dbReference>
<evidence type="ECO:0000313" key="8">
    <source>
        <dbReference type="EMBL" id="XBX74188.1"/>
    </source>
</evidence>
<keyword evidence="5" id="KW-0812">Transmembrane</keyword>
<evidence type="ECO:0000256" key="5">
    <source>
        <dbReference type="SAM" id="Phobius"/>
    </source>
</evidence>
<dbReference type="Gene3D" id="6.10.340.10">
    <property type="match status" value="1"/>
</dbReference>
<accession>A0AAU7VJ69</accession>
<reference evidence="8" key="2">
    <citation type="submission" date="2024-06" db="EMBL/GenBank/DDBJ databases">
        <authorList>
            <person name="Petrova K.O."/>
            <person name="Toshchakov S.V."/>
            <person name="Boltjanskaja Y.V."/>
            <person name="Kevbrin V."/>
        </authorList>
    </citation>
    <scope>NUCLEOTIDE SEQUENCE</scope>
    <source>
        <strain evidence="8">Z-910T</strain>
    </source>
</reference>
<dbReference type="InterPro" id="IPR004089">
    <property type="entry name" value="MCPsignal_dom"/>
</dbReference>
<keyword evidence="5" id="KW-1133">Transmembrane helix</keyword>
<dbReference type="InterPro" id="IPR003660">
    <property type="entry name" value="HAMP_dom"/>
</dbReference>
<comment type="similarity">
    <text evidence="2">Belongs to the methyl-accepting chemotaxis (MCP) protein family.</text>
</comment>
<dbReference type="GO" id="GO:0016020">
    <property type="term" value="C:membrane"/>
    <property type="evidence" value="ECO:0007669"/>
    <property type="project" value="InterPro"/>
</dbReference>
<keyword evidence="1 3" id="KW-0807">Transducer</keyword>
<feature type="domain" description="HAMP" evidence="7">
    <location>
        <begin position="341"/>
        <end position="393"/>
    </location>
</feature>
<dbReference type="AlphaFoldDB" id="A0AAU7VJ69"/>
<sequence length="698" mass="78218">MFKNMKLIHKVVLLAVVIVGINLILQSNFILTMRNSDIERAKDNSLSETILQSAEYEREFQRIEALVQGYAQDFGKLIERQELSREGAIELLATSLKQNPSIVGHGIGFESNAFDQNDRMYRNQRELGSDEQGRFIPYISLEEKQVIVEPLEGYDVEGDGDWYIIPQKTSQPIVTDPYLYPVGGEEIMMFTISYPILNQGRFIGVVTADVALTEIEGMLQEDLTHTIYDVESAMVTESGAVIGSSFNSIKEDNLVNTTVMKKMVKQEEPFVYFDDTPWFQGEQLISHVPIEFLSEDNRWFMVHLTPEAQILQDYRQNLYVNLGVIGLALVLIIGLIYFIQKSIKTPINRLLEVITKVEEGDLTQNSGLDTQDEIGTLSQNFDHMIDKMKRLIDNVKKSSEIVDESATNMFKVTNNSVQSISNVNRVVEEIAAAHSKQSEDIEEIVIKTTLLGEIIDDTTNLIEEVTGIAESTQKVSSKGMVILNDLNEKTHITMERSQDISQAVDEVNQSVENISGITSIIDDIAGQTNLLALNASIEAARAGQQGKGFAVVAGEIRKLAEQTGDATKDITKSIKRVMENSNTAVERMSEVSTSQKQQFKSISESSKIFETINDSFISLKEKVMVVDEKSQVIEQSKSEILEAITNISAVSEETTASTEETTSMMNEQKQDIEELKGDSEKLNQLTDELNNYVDEFKV</sequence>
<dbReference type="CDD" id="cd06225">
    <property type="entry name" value="HAMP"/>
    <property type="match status" value="1"/>
</dbReference>
<keyword evidence="4" id="KW-0175">Coiled coil</keyword>
<evidence type="ECO:0000256" key="1">
    <source>
        <dbReference type="ARBA" id="ARBA00023224"/>
    </source>
</evidence>
<evidence type="ECO:0000256" key="3">
    <source>
        <dbReference type="PROSITE-ProRule" id="PRU00284"/>
    </source>
</evidence>
<evidence type="ECO:0000256" key="2">
    <source>
        <dbReference type="ARBA" id="ARBA00029447"/>
    </source>
</evidence>
<protein>
    <submittedName>
        <fullName evidence="8">Methyl-accepting chemotaxis protein</fullName>
    </submittedName>
</protein>
<reference evidence="8" key="1">
    <citation type="journal article" date="2013" name="Extremophiles">
        <title>Proteinivorax tanatarense gen. nov., sp. nov., an anaerobic, haloalkaliphilic, proteolytic bacterium isolated from a decaying algal bloom, and proposal of Proteinivoraceae fam. nov.</title>
        <authorList>
            <person name="Kevbrin V."/>
            <person name="Boltyanskaya Y."/>
            <person name="Zhilina T."/>
            <person name="Kolganova T."/>
            <person name="Lavrentjeva E."/>
            <person name="Kuznetsov B."/>
        </authorList>
    </citation>
    <scope>NUCLEOTIDE SEQUENCE</scope>
    <source>
        <strain evidence="8">Z-910T</strain>
    </source>
</reference>
<keyword evidence="5" id="KW-0472">Membrane</keyword>
<feature type="coiled-coil region" evidence="4">
    <location>
        <begin position="658"/>
        <end position="695"/>
    </location>
</feature>
<feature type="transmembrane region" description="Helical" evidence="5">
    <location>
        <begin position="318"/>
        <end position="339"/>
    </location>
</feature>
<proteinExistence type="inferred from homology"/>
<dbReference type="PROSITE" id="PS50885">
    <property type="entry name" value="HAMP"/>
    <property type="match status" value="1"/>
</dbReference>
<evidence type="ECO:0000259" key="7">
    <source>
        <dbReference type="PROSITE" id="PS50885"/>
    </source>
</evidence>
<dbReference type="EMBL" id="CP158367">
    <property type="protein sequence ID" value="XBX74188.1"/>
    <property type="molecule type" value="Genomic_DNA"/>
</dbReference>
<dbReference type="SUPFAM" id="SSF58104">
    <property type="entry name" value="Methyl-accepting chemotaxis protein (MCP) signaling domain"/>
    <property type="match status" value="1"/>
</dbReference>
<dbReference type="PANTHER" id="PTHR32089:SF112">
    <property type="entry name" value="LYSOZYME-LIKE PROTEIN-RELATED"/>
    <property type="match status" value="1"/>
</dbReference>
<evidence type="ECO:0000256" key="4">
    <source>
        <dbReference type="SAM" id="Coils"/>
    </source>
</evidence>
<dbReference type="Pfam" id="PF00015">
    <property type="entry name" value="MCPsignal"/>
    <property type="match status" value="1"/>
</dbReference>
<dbReference type="CDD" id="cd12913">
    <property type="entry name" value="PDC1_MCP_like"/>
    <property type="match status" value="1"/>
</dbReference>
<dbReference type="Gene3D" id="1.10.287.950">
    <property type="entry name" value="Methyl-accepting chemotaxis protein"/>
    <property type="match status" value="1"/>
</dbReference>
<dbReference type="Gene3D" id="3.30.450.20">
    <property type="entry name" value="PAS domain"/>
    <property type="match status" value="2"/>
</dbReference>
<dbReference type="Pfam" id="PF22673">
    <property type="entry name" value="MCP-like_PDC_1"/>
    <property type="match status" value="1"/>
</dbReference>
<dbReference type="PANTHER" id="PTHR32089">
    <property type="entry name" value="METHYL-ACCEPTING CHEMOTAXIS PROTEIN MCPB"/>
    <property type="match status" value="1"/>
</dbReference>
<organism evidence="8">
    <name type="scientific">Proteinivorax tanatarense</name>
    <dbReference type="NCBI Taxonomy" id="1260629"/>
    <lineage>
        <taxon>Bacteria</taxon>
        <taxon>Bacillati</taxon>
        <taxon>Bacillota</taxon>
        <taxon>Clostridia</taxon>
        <taxon>Eubacteriales</taxon>
        <taxon>Proteinivoracaceae</taxon>
        <taxon>Proteinivorax</taxon>
    </lineage>
</organism>
<feature type="domain" description="Methyl-accepting transducer" evidence="6">
    <location>
        <begin position="412"/>
        <end position="662"/>
    </location>
</feature>